<evidence type="ECO:0000313" key="1">
    <source>
        <dbReference type="EMBL" id="ARF10139.1"/>
    </source>
</evidence>
<reference evidence="1" key="1">
    <citation type="journal article" date="2017" name="Science">
        <title>Giant viruses with an expanded complement of translation system components.</title>
        <authorList>
            <person name="Schulz F."/>
            <person name="Yutin N."/>
            <person name="Ivanova N.N."/>
            <person name="Ortega D.R."/>
            <person name="Lee T.K."/>
            <person name="Vierheilig J."/>
            <person name="Daims H."/>
            <person name="Horn M."/>
            <person name="Wagner M."/>
            <person name="Jensen G.J."/>
            <person name="Kyrpides N.C."/>
            <person name="Koonin E.V."/>
            <person name="Woyke T."/>
        </authorList>
    </citation>
    <scope>NUCLEOTIDE SEQUENCE</scope>
    <source>
        <strain evidence="1">HKV1</strain>
    </source>
</reference>
<dbReference type="EMBL" id="KY684103">
    <property type="protein sequence ID" value="ARF10139.1"/>
    <property type="molecule type" value="Genomic_DNA"/>
</dbReference>
<proteinExistence type="predicted"/>
<sequence length="91" mass="10642">MELTRRTLTPQERNTIASQQLYKCANKPDSNIRFLESFDCPLWLNEDINIQGMFNNLGYDIDHIMEFRLTQDNSRDNLPKGPLCLHALCKI</sequence>
<gene>
    <name evidence="1" type="ORF">Hokovirus_1_18</name>
</gene>
<organism evidence="1">
    <name type="scientific">Hokovirus HKV1</name>
    <dbReference type="NCBI Taxonomy" id="1977638"/>
    <lineage>
        <taxon>Viruses</taxon>
        <taxon>Varidnaviria</taxon>
        <taxon>Bamfordvirae</taxon>
        <taxon>Nucleocytoviricota</taxon>
        <taxon>Megaviricetes</taxon>
        <taxon>Imitervirales</taxon>
        <taxon>Mimiviridae</taxon>
        <taxon>Klosneuvirinae</taxon>
        <taxon>Hokovirus</taxon>
    </lineage>
</organism>
<protein>
    <submittedName>
        <fullName evidence="1">Uncharacterized protein</fullName>
    </submittedName>
</protein>
<name>A0A1V0SEI9_9VIRU</name>
<accession>A0A1V0SEI9</accession>